<dbReference type="RefSeq" id="WP_425321553.1">
    <property type="nucleotide sequence ID" value="NZ_BAAALB010000027.1"/>
</dbReference>
<name>A0A8J3NVX6_9ACTN</name>
<feature type="domain" description="HTH cro/C1-type" evidence="1">
    <location>
        <begin position="2"/>
        <end position="34"/>
    </location>
</feature>
<organism evidence="2 3">
    <name type="scientific">Catellatospora chokoriensis</name>
    <dbReference type="NCBI Taxonomy" id="310353"/>
    <lineage>
        <taxon>Bacteria</taxon>
        <taxon>Bacillati</taxon>
        <taxon>Actinomycetota</taxon>
        <taxon>Actinomycetes</taxon>
        <taxon>Micromonosporales</taxon>
        <taxon>Micromonosporaceae</taxon>
        <taxon>Catellatospora</taxon>
    </lineage>
</organism>
<evidence type="ECO:0000313" key="3">
    <source>
        <dbReference type="Proteomes" id="UP000619293"/>
    </source>
</evidence>
<dbReference type="Pfam" id="PF13443">
    <property type="entry name" value="HTH_26"/>
    <property type="match status" value="1"/>
</dbReference>
<dbReference type="EMBL" id="BONG01000101">
    <property type="protein sequence ID" value="GIF94525.1"/>
    <property type="molecule type" value="Genomic_DNA"/>
</dbReference>
<dbReference type="InterPro" id="IPR001387">
    <property type="entry name" value="Cro/C1-type_HTH"/>
</dbReference>
<accession>A0A8J3NVX6</accession>
<gene>
    <name evidence="2" type="ORF">Cch02nite_79690</name>
</gene>
<dbReference type="Proteomes" id="UP000619293">
    <property type="component" value="Unassembled WGS sequence"/>
</dbReference>
<keyword evidence="3" id="KW-1185">Reference proteome</keyword>
<dbReference type="AlphaFoldDB" id="A0A8J3NVX6"/>
<evidence type="ECO:0000313" key="2">
    <source>
        <dbReference type="EMBL" id="GIF94525.1"/>
    </source>
</evidence>
<protein>
    <recommendedName>
        <fullName evidence="1">HTH cro/C1-type domain-containing protein</fullName>
    </recommendedName>
</protein>
<dbReference type="PANTHER" id="PTHR37301">
    <property type="entry name" value="DNA-BINDING PROTEIN-RELATED"/>
    <property type="match status" value="1"/>
</dbReference>
<dbReference type="SUPFAM" id="SSF47413">
    <property type="entry name" value="lambda repressor-like DNA-binding domains"/>
    <property type="match status" value="1"/>
</dbReference>
<comment type="caution">
    <text evidence="2">The sequence shown here is derived from an EMBL/GenBank/DDBJ whole genome shotgun (WGS) entry which is preliminary data.</text>
</comment>
<proteinExistence type="predicted"/>
<sequence length="40" mass="4412">MLKNGRAKAVRFTTLAALCEALDCQRGDLLRWETADSTSV</sequence>
<reference evidence="2 3" key="1">
    <citation type="submission" date="2021-01" db="EMBL/GenBank/DDBJ databases">
        <title>Whole genome shotgun sequence of Catellatospora chokoriensis NBRC 107358.</title>
        <authorList>
            <person name="Komaki H."/>
            <person name="Tamura T."/>
        </authorList>
    </citation>
    <scope>NUCLEOTIDE SEQUENCE [LARGE SCALE GENOMIC DNA]</scope>
    <source>
        <strain evidence="2 3">NBRC 107358</strain>
    </source>
</reference>
<evidence type="ECO:0000259" key="1">
    <source>
        <dbReference type="Pfam" id="PF13443"/>
    </source>
</evidence>
<dbReference type="InterPro" id="IPR010982">
    <property type="entry name" value="Lambda_DNA-bd_dom_sf"/>
</dbReference>
<dbReference type="GO" id="GO:0003677">
    <property type="term" value="F:DNA binding"/>
    <property type="evidence" value="ECO:0007669"/>
    <property type="project" value="InterPro"/>
</dbReference>
<dbReference type="PANTHER" id="PTHR37301:SF1">
    <property type="entry name" value="DNA-BINDING PROTEIN"/>
    <property type="match status" value="1"/>
</dbReference>